<feature type="transmembrane region" description="Helical" evidence="2">
    <location>
        <begin position="128"/>
        <end position="152"/>
    </location>
</feature>
<gene>
    <name evidence="4" type="ORF">IRI77_01290</name>
</gene>
<protein>
    <recommendedName>
        <fullName evidence="3">Peptidase M56 domain-containing protein</fullName>
    </recommendedName>
</protein>
<sequence>MKEGVDLLNAASAAALSAIVNSLWQAAAVVLVTCVAMKLLPGLNAATRHLVWWGVLGVITLLPVAPAAVRSFRAWQSEPLNAEQFRPIARFSTPPEIAPETAPYSYSAKPLARQPLAPVEVKTGYCPLLAAGLWLLALTVQLTRIAWSYVYLRQVKQRSTKAALELKLNFDEWLMQSRVGRDVKLMISDEVASPMAAGFLHPAVILPGRVLEAFTPQELDQVLLHELAHLERRDDWTNLLGQFATAFLTLHPAAAWVLRQIEREREIACDDWVVSMTGEARPYAACLARLFEICWTRRRAMLATGMATRASHLGERVEMLLRRDRRFTARASALPAILCGFVLGGMVLASAQTPHWFAFASDEEFAPPVAPVASASAMTPQMPLSPRAALSAYPSPQQPSAVSAPAALSAYRAFDPSAAPSPTPRAALAELPEMAMAPLAPGPSPAPVASPGPAPAPPAGPGPSPAPPAAPRGMPAPPLPPVASSANKASLLTALVAAGYGDLPVDEIIDLKNQGVSAEYILGISRAGWGKLSTRQIIELRSQGITPEFLARCKDIGIRDITIREVIELRQQGVKPEEVREIHALGFGPYNTRQCVELHQQGVRPQFFQDLKDTGFARLEIREIIDARNNGLRAGDLREARKYGSNLSLRQIIKLKQAGVI</sequence>
<dbReference type="CDD" id="cd07341">
    <property type="entry name" value="M56_BlaR1_MecR1_like"/>
    <property type="match status" value="1"/>
</dbReference>
<reference evidence="4 5" key="1">
    <citation type="submission" date="2020-10" db="EMBL/GenBank/DDBJ databases">
        <title>Complete genome sequence of Paludibaculum fermentans P105T, a facultatively anaerobic acidobacterium capable of dissimilatory Fe(III) reduction.</title>
        <authorList>
            <person name="Dedysh S.N."/>
            <person name="Beletsky A.V."/>
            <person name="Kulichevskaya I.S."/>
            <person name="Mardanov A.V."/>
            <person name="Ravin N.V."/>
        </authorList>
    </citation>
    <scope>NUCLEOTIDE SEQUENCE [LARGE SCALE GENOMIC DNA]</scope>
    <source>
        <strain evidence="4 5">P105</strain>
    </source>
</reference>
<evidence type="ECO:0000313" key="5">
    <source>
        <dbReference type="Proteomes" id="UP000593892"/>
    </source>
</evidence>
<organism evidence="4 5">
    <name type="scientific">Paludibaculum fermentans</name>
    <dbReference type="NCBI Taxonomy" id="1473598"/>
    <lineage>
        <taxon>Bacteria</taxon>
        <taxon>Pseudomonadati</taxon>
        <taxon>Acidobacteriota</taxon>
        <taxon>Terriglobia</taxon>
        <taxon>Bryobacterales</taxon>
        <taxon>Bryobacteraceae</taxon>
        <taxon>Paludibaculum</taxon>
    </lineage>
</organism>
<dbReference type="PANTHER" id="PTHR34978:SF3">
    <property type="entry name" value="SLR0241 PROTEIN"/>
    <property type="match status" value="1"/>
</dbReference>
<evidence type="ECO:0000256" key="1">
    <source>
        <dbReference type="SAM" id="MobiDB-lite"/>
    </source>
</evidence>
<evidence type="ECO:0000256" key="2">
    <source>
        <dbReference type="SAM" id="Phobius"/>
    </source>
</evidence>
<feature type="domain" description="Peptidase M56" evidence="3">
    <location>
        <begin position="24"/>
        <end position="320"/>
    </location>
</feature>
<feature type="region of interest" description="Disordered" evidence="1">
    <location>
        <begin position="438"/>
        <end position="482"/>
    </location>
</feature>
<feature type="transmembrane region" description="Helical" evidence="2">
    <location>
        <begin position="12"/>
        <end position="37"/>
    </location>
</feature>
<dbReference type="AlphaFoldDB" id="A0A7S7NS24"/>
<dbReference type="EMBL" id="CP063849">
    <property type="protein sequence ID" value="QOY88624.1"/>
    <property type="molecule type" value="Genomic_DNA"/>
</dbReference>
<feature type="transmembrane region" description="Helical" evidence="2">
    <location>
        <begin position="331"/>
        <end position="351"/>
    </location>
</feature>
<accession>A0A7S7NS24</accession>
<dbReference type="InterPro" id="IPR008756">
    <property type="entry name" value="Peptidase_M56"/>
</dbReference>
<proteinExistence type="predicted"/>
<keyword evidence="5" id="KW-1185">Reference proteome</keyword>
<name>A0A7S7NS24_PALFE</name>
<feature type="transmembrane region" description="Helical" evidence="2">
    <location>
        <begin position="49"/>
        <end position="69"/>
    </location>
</feature>
<dbReference type="PANTHER" id="PTHR34978">
    <property type="entry name" value="POSSIBLE SENSOR-TRANSDUCER PROTEIN BLAR"/>
    <property type="match status" value="1"/>
</dbReference>
<dbReference type="InterPro" id="IPR052173">
    <property type="entry name" value="Beta-lactam_resp_regulator"/>
</dbReference>
<dbReference type="Proteomes" id="UP000593892">
    <property type="component" value="Chromosome"/>
</dbReference>
<keyword evidence="2" id="KW-1133">Transmembrane helix</keyword>
<evidence type="ECO:0000259" key="3">
    <source>
        <dbReference type="Pfam" id="PF05569"/>
    </source>
</evidence>
<dbReference type="RefSeq" id="WP_194450286.1">
    <property type="nucleotide sequence ID" value="NZ_CP063849.1"/>
</dbReference>
<dbReference type="KEGG" id="pfer:IRI77_01290"/>
<dbReference type="Gene3D" id="3.30.2010.10">
    <property type="entry name" value="Metalloproteases ('zincins'), catalytic domain"/>
    <property type="match status" value="1"/>
</dbReference>
<feature type="compositionally biased region" description="Pro residues" evidence="1">
    <location>
        <begin position="440"/>
        <end position="481"/>
    </location>
</feature>
<dbReference type="Pfam" id="PF05569">
    <property type="entry name" value="Peptidase_M56"/>
    <property type="match status" value="1"/>
</dbReference>
<keyword evidence="2" id="KW-0812">Transmembrane</keyword>
<keyword evidence="2" id="KW-0472">Membrane</keyword>
<evidence type="ECO:0000313" key="4">
    <source>
        <dbReference type="EMBL" id="QOY88624.1"/>
    </source>
</evidence>